<dbReference type="WBParaSite" id="PgR007_g109_t03">
    <property type="protein sequence ID" value="PgR007_g109_t03"/>
    <property type="gene ID" value="PgR007_g109"/>
</dbReference>
<dbReference type="AlphaFoldDB" id="A0A915AGD9"/>
<dbReference type="WBParaSite" id="PgR007_g109_t01">
    <property type="protein sequence ID" value="PgR007_g109_t01"/>
    <property type="gene ID" value="PgR007_g109"/>
</dbReference>
<evidence type="ECO:0000313" key="2">
    <source>
        <dbReference type="WBParaSite" id="PgR007_g109_t01"/>
    </source>
</evidence>
<evidence type="ECO:0000313" key="3">
    <source>
        <dbReference type="WBParaSite" id="PgR007_g109_t03"/>
    </source>
</evidence>
<dbReference type="WBParaSite" id="PgR007_g109_t04">
    <property type="protein sequence ID" value="PgR007_g109_t04"/>
    <property type="gene ID" value="PgR007_g109"/>
</dbReference>
<organism evidence="1 3">
    <name type="scientific">Parascaris univalens</name>
    <name type="common">Nematode worm</name>
    <dbReference type="NCBI Taxonomy" id="6257"/>
    <lineage>
        <taxon>Eukaryota</taxon>
        <taxon>Metazoa</taxon>
        <taxon>Ecdysozoa</taxon>
        <taxon>Nematoda</taxon>
        <taxon>Chromadorea</taxon>
        <taxon>Rhabditida</taxon>
        <taxon>Spirurina</taxon>
        <taxon>Ascaridomorpha</taxon>
        <taxon>Ascaridoidea</taxon>
        <taxon>Ascarididae</taxon>
        <taxon>Parascaris</taxon>
    </lineage>
</organism>
<reference evidence="2 3" key="1">
    <citation type="submission" date="2022-11" db="UniProtKB">
        <authorList>
            <consortium name="WormBaseParasite"/>
        </authorList>
    </citation>
    <scope>IDENTIFICATION</scope>
</reference>
<proteinExistence type="predicted"/>
<keyword evidence="1" id="KW-1185">Reference proteome</keyword>
<name>A0A915AGD9_PARUN</name>
<sequence length="103" mass="11880">MVASVFHSYRISSMRMVLQLLQSYSARMVASVFHSYRISSMRMVFRILFERCTACFYSTVCASATPNVFDAAFSICPDWFCDSCFNDNVEMIRECSTEQPVLH</sequence>
<protein>
    <submittedName>
        <fullName evidence="2 3">Uncharacterized protein</fullName>
    </submittedName>
</protein>
<accession>A0A915AGD9</accession>
<dbReference type="Proteomes" id="UP000887569">
    <property type="component" value="Unplaced"/>
</dbReference>
<evidence type="ECO:0000313" key="1">
    <source>
        <dbReference type="Proteomes" id="UP000887569"/>
    </source>
</evidence>